<gene>
    <name evidence="2" type="ORF">POZ10_07400</name>
</gene>
<organism evidence="2 3">
    <name type="scientific">Bacteroides uniformis</name>
    <dbReference type="NCBI Taxonomy" id="820"/>
    <lineage>
        <taxon>Bacteria</taxon>
        <taxon>Pseudomonadati</taxon>
        <taxon>Bacteroidota</taxon>
        <taxon>Bacteroidia</taxon>
        <taxon>Bacteroidales</taxon>
        <taxon>Bacteroidaceae</taxon>
        <taxon>Bacteroides</taxon>
    </lineage>
</organism>
<reference evidence="2" key="1">
    <citation type="submission" date="2022-10" db="EMBL/GenBank/DDBJ databases">
        <title>Human gut microbiome strain richness.</title>
        <authorList>
            <person name="Chen-Liaw A."/>
        </authorList>
    </citation>
    <scope>NUCLEOTIDE SEQUENCE</scope>
    <source>
        <strain evidence="2">1001713st1_F9_1001713B170221_170320</strain>
    </source>
</reference>
<sequence length="176" mass="19224">MKKFLYVAMLAVLPLTAMAQHEEDTENGVVSLAGREGFTIETKKGDFVFKPYLLVQTSANFNWYDDEGLDKAYNQDNIANSGFSIPYAVLGFTGKAFGKVAFNLSINAAASGGALLQQAWFDVQLKKQFAIRVGKFKTPFSHAYLTTLGETLLPQLPVSLTSSVILPYSLNAVTPN</sequence>
<proteinExistence type="predicted"/>
<dbReference type="EMBL" id="JAQNSI010000210">
    <property type="protein sequence ID" value="MDC1900441.1"/>
    <property type="molecule type" value="Genomic_DNA"/>
</dbReference>
<protein>
    <submittedName>
        <fullName evidence="2">Porin</fullName>
    </submittedName>
</protein>
<feature type="non-terminal residue" evidence="2">
    <location>
        <position position="176"/>
    </location>
</feature>
<evidence type="ECO:0000256" key="1">
    <source>
        <dbReference type="SAM" id="SignalP"/>
    </source>
</evidence>
<evidence type="ECO:0000313" key="2">
    <source>
        <dbReference type="EMBL" id="MDC1900441.1"/>
    </source>
</evidence>
<dbReference type="Pfam" id="PF07396">
    <property type="entry name" value="Porin_O_P"/>
    <property type="match status" value="1"/>
</dbReference>
<feature type="signal peptide" evidence="1">
    <location>
        <begin position="1"/>
        <end position="19"/>
    </location>
</feature>
<accession>A0AAW6GYU9</accession>
<dbReference type="InterPro" id="IPR010870">
    <property type="entry name" value="Porin_O/P"/>
</dbReference>
<dbReference type="Proteomes" id="UP001222603">
    <property type="component" value="Unassembled WGS sequence"/>
</dbReference>
<dbReference type="InterPro" id="IPR023614">
    <property type="entry name" value="Porin_dom_sf"/>
</dbReference>
<dbReference type="RefSeq" id="WP_272201773.1">
    <property type="nucleotide sequence ID" value="NZ_JAQNSI010000210.1"/>
</dbReference>
<name>A0AAW6GYU9_BACUN</name>
<comment type="caution">
    <text evidence="2">The sequence shown here is derived from an EMBL/GenBank/DDBJ whole genome shotgun (WGS) entry which is preliminary data.</text>
</comment>
<dbReference type="Gene3D" id="2.40.160.10">
    <property type="entry name" value="Porin"/>
    <property type="match status" value="1"/>
</dbReference>
<feature type="chain" id="PRO_5043465009" evidence="1">
    <location>
        <begin position="20"/>
        <end position="176"/>
    </location>
</feature>
<dbReference type="AlphaFoldDB" id="A0AAW6GYU9"/>
<keyword evidence="1" id="KW-0732">Signal</keyword>
<evidence type="ECO:0000313" key="3">
    <source>
        <dbReference type="Proteomes" id="UP001222603"/>
    </source>
</evidence>